<dbReference type="EMBL" id="QGUI01000470">
    <property type="protein sequence ID" value="PZM95502.1"/>
    <property type="molecule type" value="Genomic_DNA"/>
</dbReference>
<dbReference type="EMBL" id="QGUI02000008">
    <property type="protein sequence ID" value="MFO7190914.1"/>
    <property type="molecule type" value="Genomic_DNA"/>
</dbReference>
<gene>
    <name evidence="3" type="ORF">DIU77_001530</name>
    <name evidence="4" type="ORF">DIU77_12300</name>
</gene>
<name>A0A2W4J8L4_9PSEU</name>
<reference evidence="3" key="4">
    <citation type="submission" date="2023-08" db="EMBL/GenBank/DDBJ databases">
        <authorList>
            <person name="Guima S.E.S."/>
            <person name="Martins L.F."/>
            <person name="Silva A.M."/>
            <person name="Setubal J.C."/>
        </authorList>
    </citation>
    <scope>NUCLEOTIDE SEQUENCE</scope>
    <source>
        <strain evidence="3">ZC4RG45</strain>
    </source>
</reference>
<proteinExistence type="predicted"/>
<feature type="compositionally biased region" description="Gly residues" evidence="1">
    <location>
        <begin position="49"/>
        <end position="68"/>
    </location>
</feature>
<dbReference type="STRING" id="1111738.GCA_000427905_01028"/>
<evidence type="ECO:0000313" key="3">
    <source>
        <dbReference type="EMBL" id="MFO7190914.1"/>
    </source>
</evidence>
<keyword evidence="2" id="KW-0732">Signal</keyword>
<evidence type="ECO:0000313" key="4">
    <source>
        <dbReference type="EMBL" id="PZM95502.1"/>
    </source>
</evidence>
<evidence type="ECO:0000313" key="5">
    <source>
        <dbReference type="Proteomes" id="UP000249324"/>
    </source>
</evidence>
<feature type="signal peptide" evidence="2">
    <location>
        <begin position="1"/>
        <end position="25"/>
    </location>
</feature>
<evidence type="ECO:0000256" key="2">
    <source>
        <dbReference type="SAM" id="SignalP"/>
    </source>
</evidence>
<sequence length="320" mass="33592">MKTPAKLVAFGAALAVALGGGWVLGATVGPQSEPDVADGGTTSDAMHGSGSGEDGGMPGHGAQGGDGGHGGHAEDGHGGGGHAAGVPAGLSASQDGYTFAPLTSTLRADRTERFRFRILGPDGHPVTRFEVEHEKKLHLILVRRDSAEFQHLHPAMAADGTWSVPLRLTKPGSYRAFADFRPTDGQAMTLGVDLAVPGTFQPETFAPSRVATVDGYQVRLDGELKPGETSDLTLTVTRGGKPVTDLQQYLGASGHLVALRQGDLAYLHVHPVDPEARGPEIRFQAEVPSPGTYRLYLDFQHRGTVRTAEFTVPAEGHHHG</sequence>
<evidence type="ECO:0000256" key="1">
    <source>
        <dbReference type="SAM" id="MobiDB-lite"/>
    </source>
</evidence>
<dbReference type="Proteomes" id="UP000249324">
    <property type="component" value="Unassembled WGS sequence"/>
</dbReference>
<organism evidence="4">
    <name type="scientific">Thermocrispum agreste</name>
    <dbReference type="NCBI Taxonomy" id="37925"/>
    <lineage>
        <taxon>Bacteria</taxon>
        <taxon>Bacillati</taxon>
        <taxon>Actinomycetota</taxon>
        <taxon>Actinomycetes</taxon>
        <taxon>Pseudonocardiales</taxon>
        <taxon>Pseudonocardiaceae</taxon>
        <taxon>Thermocrispum</taxon>
    </lineage>
</organism>
<comment type="caution">
    <text evidence="4">The sequence shown here is derived from an EMBL/GenBank/DDBJ whole genome shotgun (WGS) entry which is preliminary data.</text>
</comment>
<reference evidence="3 5" key="3">
    <citation type="journal article" date="2021" name="BMC Genomics">
        <title>Genome-resolved metagenome and metatranscriptome analyses of thermophilic composting reveal key bacterial players and their metabolic interactions.</title>
        <authorList>
            <person name="Braga L.P.P."/>
            <person name="Pereira R.V."/>
            <person name="Martins L.F."/>
            <person name="Moura L.M.S."/>
            <person name="Sanchez F.B."/>
            <person name="Patane J.S.L."/>
            <person name="da Silva A.M."/>
            <person name="Setubal J.C."/>
        </authorList>
    </citation>
    <scope>NUCLEOTIDE SEQUENCE [LARGE SCALE GENOMIC DNA]</scope>
    <source>
        <strain evidence="3">ZC4RG45</strain>
    </source>
</reference>
<protein>
    <recommendedName>
        <fullName evidence="6">Heavy metal-binding domain-containing protein</fullName>
    </recommendedName>
</protein>
<reference evidence="3" key="1">
    <citation type="submission" date="2018-05" db="EMBL/GenBank/DDBJ databases">
        <authorList>
            <person name="Moura L."/>
            <person name="Setubal J.C."/>
        </authorList>
    </citation>
    <scope>NUCLEOTIDE SEQUENCE</scope>
    <source>
        <strain evidence="3">ZC4RG45</strain>
    </source>
</reference>
<evidence type="ECO:0008006" key="6">
    <source>
        <dbReference type="Google" id="ProtNLM"/>
    </source>
</evidence>
<accession>A0A2W4J8L4</accession>
<reference evidence="4" key="2">
    <citation type="submission" date="2018-05" db="EMBL/GenBank/DDBJ databases">
        <authorList>
            <person name="Lanie J.A."/>
            <person name="Ng W.-L."/>
            <person name="Kazmierczak K.M."/>
            <person name="Andrzejewski T.M."/>
            <person name="Davidsen T.M."/>
            <person name="Wayne K.J."/>
            <person name="Tettelin H."/>
            <person name="Glass J.I."/>
            <person name="Rusch D."/>
            <person name="Podicherti R."/>
            <person name="Tsui H.-C.T."/>
            <person name="Winkler M.E."/>
        </authorList>
    </citation>
    <scope>NUCLEOTIDE SEQUENCE</scope>
    <source>
        <strain evidence="4">ZC4RG45</strain>
    </source>
</reference>
<feature type="chain" id="PRO_5016098178" description="Heavy metal-binding domain-containing protein" evidence="2">
    <location>
        <begin position="26"/>
        <end position="320"/>
    </location>
</feature>
<feature type="region of interest" description="Disordered" evidence="1">
    <location>
        <begin position="29"/>
        <end position="88"/>
    </location>
</feature>
<dbReference type="AlphaFoldDB" id="A0A2W4J8L4"/>